<reference evidence="1" key="1">
    <citation type="journal article" date="2019" name="bioRxiv">
        <title>The Genome of the Zebra Mussel, Dreissena polymorpha: A Resource for Invasive Species Research.</title>
        <authorList>
            <person name="McCartney M.A."/>
            <person name="Auch B."/>
            <person name="Kono T."/>
            <person name="Mallez S."/>
            <person name="Zhang Y."/>
            <person name="Obille A."/>
            <person name="Becker A."/>
            <person name="Abrahante J.E."/>
            <person name="Garbe J."/>
            <person name="Badalamenti J.P."/>
            <person name="Herman A."/>
            <person name="Mangelson H."/>
            <person name="Liachko I."/>
            <person name="Sullivan S."/>
            <person name="Sone E.D."/>
            <person name="Koren S."/>
            <person name="Silverstein K.A.T."/>
            <person name="Beckman K.B."/>
            <person name="Gohl D.M."/>
        </authorList>
    </citation>
    <scope>NUCLEOTIDE SEQUENCE</scope>
    <source>
        <strain evidence="1">Duluth1</strain>
        <tissue evidence="1">Whole animal</tissue>
    </source>
</reference>
<reference evidence="1" key="2">
    <citation type="submission" date="2020-11" db="EMBL/GenBank/DDBJ databases">
        <authorList>
            <person name="McCartney M.A."/>
            <person name="Auch B."/>
            <person name="Kono T."/>
            <person name="Mallez S."/>
            <person name="Becker A."/>
            <person name="Gohl D.M."/>
            <person name="Silverstein K.A.T."/>
            <person name="Koren S."/>
            <person name="Bechman K.B."/>
            <person name="Herman A."/>
            <person name="Abrahante J.E."/>
            <person name="Garbe J."/>
        </authorList>
    </citation>
    <scope>NUCLEOTIDE SEQUENCE</scope>
    <source>
        <strain evidence="1">Duluth1</strain>
        <tissue evidence="1">Whole animal</tissue>
    </source>
</reference>
<dbReference type="InterPro" id="IPR032675">
    <property type="entry name" value="LRR_dom_sf"/>
</dbReference>
<dbReference type="SUPFAM" id="SSF52047">
    <property type="entry name" value="RNI-like"/>
    <property type="match status" value="1"/>
</dbReference>
<evidence type="ECO:0000313" key="2">
    <source>
        <dbReference type="Proteomes" id="UP000828390"/>
    </source>
</evidence>
<sequence>MDEFTPCVREALHGLNIKSLTLSSKEWGELHAESLNQSLSSLKRLEILGIGVTEDSPGLWKALHGLNIKSLRLDGLKGEGLRINHLEPLSHSLSSLEQMKKLTIHVQKDSPWEAIYGLNIEYLNLRIYDNRGELHEESLSQSLSSLMRLQKLEIHVDEDITGYWDSFYGLNIKKLRVFCKCKV</sequence>
<gene>
    <name evidence="1" type="ORF">DPMN_027686</name>
</gene>
<organism evidence="1 2">
    <name type="scientific">Dreissena polymorpha</name>
    <name type="common">Zebra mussel</name>
    <name type="synonym">Mytilus polymorpha</name>
    <dbReference type="NCBI Taxonomy" id="45954"/>
    <lineage>
        <taxon>Eukaryota</taxon>
        <taxon>Metazoa</taxon>
        <taxon>Spiralia</taxon>
        <taxon>Lophotrochozoa</taxon>
        <taxon>Mollusca</taxon>
        <taxon>Bivalvia</taxon>
        <taxon>Autobranchia</taxon>
        <taxon>Heteroconchia</taxon>
        <taxon>Euheterodonta</taxon>
        <taxon>Imparidentia</taxon>
        <taxon>Neoheterodontei</taxon>
        <taxon>Myida</taxon>
        <taxon>Dreissenoidea</taxon>
        <taxon>Dreissenidae</taxon>
        <taxon>Dreissena</taxon>
    </lineage>
</organism>
<evidence type="ECO:0000313" key="1">
    <source>
        <dbReference type="EMBL" id="KAH3864663.1"/>
    </source>
</evidence>
<accession>A0A9D4LVT0</accession>
<dbReference type="EMBL" id="JAIWYP010000002">
    <property type="protein sequence ID" value="KAH3864663.1"/>
    <property type="molecule type" value="Genomic_DNA"/>
</dbReference>
<comment type="caution">
    <text evidence="1">The sequence shown here is derived from an EMBL/GenBank/DDBJ whole genome shotgun (WGS) entry which is preliminary data.</text>
</comment>
<keyword evidence="2" id="KW-1185">Reference proteome</keyword>
<protein>
    <submittedName>
        <fullName evidence="1">Uncharacterized protein</fullName>
    </submittedName>
</protein>
<dbReference type="Gene3D" id="3.80.10.10">
    <property type="entry name" value="Ribonuclease Inhibitor"/>
    <property type="match status" value="1"/>
</dbReference>
<dbReference type="AlphaFoldDB" id="A0A9D4LVT0"/>
<dbReference type="Proteomes" id="UP000828390">
    <property type="component" value="Unassembled WGS sequence"/>
</dbReference>
<proteinExistence type="predicted"/>
<name>A0A9D4LVT0_DREPO</name>